<dbReference type="OrthoDB" id="10037824at2759"/>
<evidence type="ECO:0000259" key="5">
    <source>
        <dbReference type="PROSITE" id="PS01180"/>
    </source>
</evidence>
<dbReference type="Gene3D" id="4.10.400.10">
    <property type="entry name" value="Low-density Lipoprotein Receptor"/>
    <property type="match status" value="1"/>
</dbReference>
<dbReference type="KEGG" id="hazt:108668899"/>
<dbReference type="InterPro" id="IPR036055">
    <property type="entry name" value="LDL_receptor-like_sf"/>
</dbReference>
<keyword evidence="4" id="KW-0472">Membrane</keyword>
<dbReference type="InterPro" id="IPR000859">
    <property type="entry name" value="CUB_dom"/>
</dbReference>
<dbReference type="PANTHER" id="PTHR47537">
    <property type="entry name" value="CUBILIN"/>
    <property type="match status" value="1"/>
</dbReference>
<dbReference type="InterPro" id="IPR035914">
    <property type="entry name" value="Sperma_CUB_dom_sf"/>
</dbReference>
<sequence>MSSISGKSDKSQSKYDLKPGMDFMTFDFDVNKNTYNNLYTILSNLSAEISPSRPSQRRPNLYRKEVNGAKSKSLSSTSMISQSVAEPSGNLFWNGGNQYISESKSNGEKFTVGEDARAASEADRIVAESRIGKSENIELGKVTKGVQSFGRNSDIPFDVHSRSIEHRTTISDNLDRTAYGYTYSMSKEDAEAEKNNEKEFDAITDASVSQDSRITSASLCKLWQHSCADGTCIGSDNYCDGVVHCADYTDEPPGCTACNRTYHGLTGRSYLVTVPSQPSARAPPATAVTSPEAAPPCYLSFSATGGPHGDIVQLTFEKFSVGKYTASVTRTGRSQQVLCEGSYVSIEEASGRGGGKRGAAGGRWCGEGEGTNIFYSEGSSVTVKIITARKDQTPTVHIRYRFLSRSAAVVRFGTTDEPKFRGESVSNTECSKVFRGCRTKACVLQSPNFPGFYMRNLTCYYLVKALPAPSAQYKPVISLNQPNNRLIHVGDNSIVSRISPEVLMQRDCPGDHISIYDGGEMKTPLLVKFCGSTSLPNITSSGPEMLVVFHSSASGRMNHPPNMVVGFELLARELYKSEDSGSDCSVHITSFNEQQGVIKNPSYAMPSNSSCVYQFTGKKNEIIWLYFSKYYRQRKFDASFNNQDCKNGLIIKEFSNGMENYATENKVAMGRFCDEINPPVCIRSKHKNRISLPCSEKESFLSSTSNVSVTQRFTDGTSLFPLEYILHYEFITVDDLDKMNGRSSCTESYSSASSKKGTISSPKSVFMFGRGGTPTLNCSHTFSIRENEILNIKISQLHFKNTLCKSPYDYHYDSYRCLKSYPNSATLRVVEEARENLLIEVGCLCDNKTVPVYFTSHAKALTLIFTIKNMSYSQDHTDFAFEAEYEYETANVCQDNRIVTGNWGVLSLGNSSSSNLCDSLPWSINGSTNYYIHLSVPGSHPSSSSCTTNNRIIIFYEGHPMKSICPSSNTEENRISVFSAGWHERGPWHELQQIFFRYIGREPGTYSLLWLEITRDPQPPALESVAIGGGHRMTGSGSCPSECPEISACINASLFCDGIAQCPSGADEVSCHQSSVAWLHTLVLLGSGTAVSVIAVTVLGITATHVIRQGKLKKRKKKQAQQLMSPEVLLPLSSKNDSYFSS</sequence>
<organism evidence="6 7">
    <name type="scientific">Hyalella azteca</name>
    <name type="common">Amphipod</name>
    <dbReference type="NCBI Taxonomy" id="294128"/>
    <lineage>
        <taxon>Eukaryota</taxon>
        <taxon>Metazoa</taxon>
        <taxon>Ecdysozoa</taxon>
        <taxon>Arthropoda</taxon>
        <taxon>Crustacea</taxon>
        <taxon>Multicrustacea</taxon>
        <taxon>Malacostraca</taxon>
        <taxon>Eumalacostraca</taxon>
        <taxon>Peracarida</taxon>
        <taxon>Amphipoda</taxon>
        <taxon>Senticaudata</taxon>
        <taxon>Talitrida</taxon>
        <taxon>Talitroidea</taxon>
        <taxon>Hyalellidae</taxon>
        <taxon>Hyalella</taxon>
    </lineage>
</organism>
<evidence type="ECO:0000256" key="4">
    <source>
        <dbReference type="SAM" id="Phobius"/>
    </source>
</evidence>
<dbReference type="SUPFAM" id="SSF57424">
    <property type="entry name" value="LDL receptor-like module"/>
    <property type="match status" value="2"/>
</dbReference>
<evidence type="ECO:0000256" key="2">
    <source>
        <dbReference type="PROSITE-ProRule" id="PRU00059"/>
    </source>
</evidence>
<reference evidence="7" key="1">
    <citation type="submission" date="2025-08" db="UniProtKB">
        <authorList>
            <consortium name="RefSeq"/>
        </authorList>
    </citation>
    <scope>IDENTIFICATION</scope>
    <source>
        <tissue evidence="7">Whole organism</tissue>
    </source>
</reference>
<dbReference type="SUPFAM" id="SSF49854">
    <property type="entry name" value="Spermadhesin, CUB domain"/>
    <property type="match status" value="1"/>
</dbReference>
<dbReference type="CDD" id="cd00112">
    <property type="entry name" value="LDLa"/>
    <property type="match status" value="2"/>
</dbReference>
<feature type="disulfide bond" evidence="3">
    <location>
        <begin position="220"/>
        <end position="232"/>
    </location>
</feature>
<dbReference type="PRINTS" id="PR00261">
    <property type="entry name" value="LDLRECEPTOR"/>
</dbReference>
<dbReference type="Pfam" id="PF00431">
    <property type="entry name" value="CUB"/>
    <property type="match status" value="1"/>
</dbReference>
<dbReference type="PANTHER" id="PTHR47537:SF3">
    <property type="entry name" value="CUB DOMAIN-CONTAINING PROTEIN"/>
    <property type="match status" value="1"/>
</dbReference>
<evidence type="ECO:0000313" key="6">
    <source>
        <dbReference type="Proteomes" id="UP000694843"/>
    </source>
</evidence>
<dbReference type="InterPro" id="IPR002172">
    <property type="entry name" value="LDrepeatLR_classA_rpt"/>
</dbReference>
<dbReference type="Proteomes" id="UP000694843">
    <property type="component" value="Unplaced"/>
</dbReference>
<keyword evidence="6" id="KW-1185">Reference proteome</keyword>
<dbReference type="GO" id="GO:0005886">
    <property type="term" value="C:plasma membrane"/>
    <property type="evidence" value="ECO:0007669"/>
    <property type="project" value="TreeGrafter"/>
</dbReference>
<gene>
    <name evidence="7" type="primary">LOC108668899</name>
</gene>
<protein>
    <submittedName>
        <fullName evidence="7">Uncharacterized protein LOC108668899</fullName>
    </submittedName>
</protein>
<feature type="disulfide bond" evidence="3">
    <location>
        <begin position="227"/>
        <end position="245"/>
    </location>
</feature>
<feature type="disulfide bond" evidence="2">
    <location>
        <begin position="584"/>
        <end position="611"/>
    </location>
</feature>
<dbReference type="InterPro" id="IPR023415">
    <property type="entry name" value="LDLR_class-A_CS"/>
</dbReference>
<accession>A0A8B7NDS6</accession>
<dbReference type="PROSITE" id="PS50068">
    <property type="entry name" value="LDLRA_2"/>
    <property type="match status" value="2"/>
</dbReference>
<evidence type="ECO:0000256" key="3">
    <source>
        <dbReference type="PROSITE-ProRule" id="PRU00124"/>
    </source>
</evidence>
<keyword evidence="4" id="KW-1133">Transmembrane helix</keyword>
<keyword evidence="1 3" id="KW-1015">Disulfide bond</keyword>
<dbReference type="Pfam" id="PF25090">
    <property type="entry name" value="DUF7805"/>
    <property type="match status" value="1"/>
</dbReference>
<dbReference type="OMA" id="YEYETAN"/>
<dbReference type="RefSeq" id="XP_018011646.1">
    <property type="nucleotide sequence ID" value="XM_018156157.2"/>
</dbReference>
<dbReference type="SMART" id="SM00192">
    <property type="entry name" value="LDLa"/>
    <property type="match status" value="2"/>
</dbReference>
<proteinExistence type="predicted"/>
<dbReference type="PROSITE" id="PS01209">
    <property type="entry name" value="LDLRA_1"/>
    <property type="match status" value="1"/>
</dbReference>
<feature type="domain" description="CUB" evidence="5">
    <location>
        <begin position="584"/>
        <end position="731"/>
    </location>
</feature>
<keyword evidence="4" id="KW-0812">Transmembrane</keyword>
<feature type="domain" description="CUB" evidence="5">
    <location>
        <begin position="258"/>
        <end position="409"/>
    </location>
</feature>
<feature type="transmembrane region" description="Helical" evidence="4">
    <location>
        <begin position="1078"/>
        <end position="1107"/>
    </location>
</feature>
<dbReference type="InterPro" id="IPR053207">
    <property type="entry name" value="Non-NMDA_GluR_Accessory"/>
</dbReference>
<dbReference type="InterPro" id="IPR056707">
    <property type="entry name" value="DUF7805"/>
</dbReference>
<evidence type="ECO:0000256" key="1">
    <source>
        <dbReference type="ARBA" id="ARBA00023157"/>
    </source>
</evidence>
<evidence type="ECO:0000313" key="7">
    <source>
        <dbReference type="RefSeq" id="XP_018011646.1"/>
    </source>
</evidence>
<dbReference type="CDD" id="cd00041">
    <property type="entry name" value="CUB"/>
    <property type="match status" value="1"/>
</dbReference>
<feature type="domain" description="CUB" evidence="5">
    <location>
        <begin position="430"/>
        <end position="574"/>
    </location>
</feature>
<dbReference type="SMART" id="SM00042">
    <property type="entry name" value="CUB"/>
    <property type="match status" value="1"/>
</dbReference>
<dbReference type="PROSITE" id="PS01180">
    <property type="entry name" value="CUB"/>
    <property type="match status" value="3"/>
</dbReference>
<name>A0A8B7NDS6_HYAAZ</name>
<dbReference type="Gene3D" id="2.60.120.290">
    <property type="entry name" value="Spermadhesin, CUB domain"/>
    <property type="match status" value="3"/>
</dbReference>
<comment type="caution">
    <text evidence="3">Lacks conserved residue(s) required for the propagation of feature annotation.</text>
</comment>
<dbReference type="GeneID" id="108668899"/>
<feature type="disulfide bond" evidence="3">
    <location>
        <begin position="1056"/>
        <end position="1071"/>
    </location>
</feature>
<dbReference type="AlphaFoldDB" id="A0A8B7NDS6"/>